<dbReference type="InterPro" id="IPR036291">
    <property type="entry name" value="NAD(P)-bd_dom_sf"/>
</dbReference>
<organism evidence="10 11">
    <name type="scientific">Cytospora paraplurivora</name>
    <dbReference type="NCBI Taxonomy" id="2898453"/>
    <lineage>
        <taxon>Eukaryota</taxon>
        <taxon>Fungi</taxon>
        <taxon>Dikarya</taxon>
        <taxon>Ascomycota</taxon>
        <taxon>Pezizomycotina</taxon>
        <taxon>Sordariomycetes</taxon>
        <taxon>Sordariomycetidae</taxon>
        <taxon>Diaporthales</taxon>
        <taxon>Cytosporaceae</taxon>
        <taxon>Cytospora</taxon>
    </lineage>
</organism>
<dbReference type="GO" id="GO:0044550">
    <property type="term" value="P:secondary metabolite biosynthetic process"/>
    <property type="evidence" value="ECO:0007669"/>
    <property type="project" value="TreeGrafter"/>
</dbReference>
<sequence>MDRPGSMGMKGGYFLKEDVRNFDNSFFGINNLEATYMDPQQRKLLEVVYECLENVGVTLDKASGSNTALQNYECDAAIVAGGNLIQSAEQHIATMKAGVLSPTSACHTFDSSADGYGRADGIGALYVKRLSDAIADGDPIRSVIRGTAVNANGRTSGISLPSADGQEMVIRKALAQARLDPDDITYIECHGTGTKVGDAIEVEALSRVFRDHSRRPDTSPLLIGAVKSNIGHSEAASGISSIIKTTLSLERGKIPPTHGLKNINPKLRIEERNIHIPVDLETWPDEPSRVRRAGINSFGYGGANSHAVLEEASFLQRHERQEGALQEVNGKHHGRCQYGGQSSVVLLLSAASRSSLDARVADFTKFDFGDIDLLDLAYTLASRRTHFPFRGFVIAPHDTESAISQLFSPENMRMAAAATVSSSKPATFGFVFTGQGSQWPGMCRELFKEFPVFRNAITEMEIVLRALTSDVAPAWSLQNAILDTDNPDLIHLPERSQPCCTAIQVALIQLLASWEIVPDITVGHSSGEIAAAFATGHISAAEAIVIAYLRGYLVANNKKQPNKGAMMAVGLSETAAKDEIAKLALNGQVCVACINSTEGVTVSGDELAIDKLLQGLEEKKVFARKLKTGGQAYHSHHMLAIGDKYEAMVDRVLPTLGPSVYMAKGPATFISSVAVGPKSSSFTGKYWRRNLESQVRFAPAIERITKDHPDICFIELGPHSSLELPIRQVLAKAGISGTDVKYAAPVKRNTNALDSVLGFAGSLWLQGFDVNWSKVNGLQSSPLNKLSSRRPYRTITDLPPYQFDYSNGTLWKECRSSIEYRQRKYPRHELLGSLMPGGNGRDFIFSNILKAGDVVWLQDHRLGETIVFPGSGYLAMAMEAIMQATDVDRATESPSFRFSNVNITNALILDTSSPSSQAEVFTSLRKSALTNAADSMTWWDFNISSFQADRSSLSHATGAIAIANDTILVSKYLSPEDSLEPTAKRTWYERFVQQGLNYGPAFQTISHFETPRMKSSHFCSAKAPLLTAYGDPTTVYPIHPITLDGLMQLAVVAAANGTPKDLRAVVPTRLVSVTIKSASPGSSADLECQMNALVKSIGFGPIEAGTELIAHNGDVLAQFGQVRLTPYTAATSSLEGSSNKDRRHPVLRVLWKPDVYGLGFVSSDAAGQLVQKFADEADSPVSDLGLLKFGAMLDLLTHKNPRARILELGNESSELTSAILDLLAWSSDFKRFTSYSTASFAEGGRPLGGLVDLETGRRQETSIEKEAFDLVLIPGAGSWVQSHMPQITDLLAPGASLLALCPDSESGLSLKTSLLCLECPISQGIPATLVVARQPAKTTVKEALKKRNFLIVERQTETVVGTTLFNALRAIIGDDLVKRTTLQELTAEQVPTKCTIFSLCELVRPLLSTISDEDMLRVKIMTDKAAILVWVTGGNILEGKSPDFALVSGLARAVGIEQPSLRFFTYDLDDAEKNVTVTAKHLISVLDQPSGSKEDMEFAQRDSVVHVSRFTPDDEVNASFRNKQGLEPSITPLSDAGDIRLAIERPSQFDTIFFKEQEAPLVIPNDHVRIKVASVGVNAKDYYVLAGRVDTPDSTCQLECAGTVVEVGSGVTEYAVGDRIVAMAPTHFQTYQTLPSWACYKLRDTESFDVCATLPLVYSTAIYALHDRARVQAGETVLIHSGAGGVGIAAIQLALIAGAEVFTTVSTDEKKQYLVDKFGIKPSHIFSSRDVSFLEGILDATSGRGVDIILNSLTGDQLHATWRCAAEFGRFVEIGKMDLSNAGRLEMDQFLKNTTFSAFDLGNLYLTDNKDYHAIWKNLLAQVMSLYRGGTIKPVEPLRVFDISETPQAYRHFASRSRIGKVAINLETPGAEVLVQRRKHAARFDGAKSYVLVGCLGGLGRTLSRWMVARGARKFAFLGRSGLQKAAARNLVRDLEALGAECAVVTGDVCVAADVQAVVAVAAGMGSIGGVVQAAMGLNEAIFTDMSNHYWHTGIDPKVHGTWNLYHALRADATGQYQSSELDFFLMTSSVSGSVGTATEANYCAGNHFLDLFARYLRSQGLPGVSVGLGMISEVGYLHDNPEIEALLLRKGIQPIDADEMVQILDLALYNCAAAKLGIHHAHDDLAAAHLLTGMEASGMKELRKKGFAGNHPALEDPRAGLLASALGGDDDGNHVAGQDGSLPAEVVKAMETEEQTLEEAVLDHVRRRFANLILMKYDAVDVKKPLAEYGMDSMIGAEFRTWLYQSLKAEVLLSVLLGRTCTLETLRDVAMAGLEKD</sequence>
<feature type="domain" description="Ketosynthase family 3 (KS3)" evidence="8">
    <location>
        <begin position="1"/>
        <end position="311"/>
    </location>
</feature>
<dbReference type="InterPro" id="IPR042104">
    <property type="entry name" value="PKS_dehydratase_sf"/>
</dbReference>
<dbReference type="InterPro" id="IPR011032">
    <property type="entry name" value="GroES-like_sf"/>
</dbReference>
<dbReference type="InterPro" id="IPR050091">
    <property type="entry name" value="PKS_NRPS_Biosynth_Enz"/>
</dbReference>
<dbReference type="SUPFAM" id="SSF51735">
    <property type="entry name" value="NAD(P)-binding Rossmann-fold domains"/>
    <property type="match status" value="2"/>
</dbReference>
<evidence type="ECO:0000256" key="6">
    <source>
        <dbReference type="ARBA" id="ARBA00023315"/>
    </source>
</evidence>
<dbReference type="InterPro" id="IPR057326">
    <property type="entry name" value="KR_dom"/>
</dbReference>
<dbReference type="SMART" id="SM00827">
    <property type="entry name" value="PKS_AT"/>
    <property type="match status" value="1"/>
</dbReference>
<dbReference type="InterPro" id="IPR014043">
    <property type="entry name" value="Acyl_transferase_dom"/>
</dbReference>
<keyword evidence="4" id="KW-0560">Oxidoreductase</keyword>
<dbReference type="InterPro" id="IPR049551">
    <property type="entry name" value="PKS_DH_C"/>
</dbReference>
<proteinExistence type="predicted"/>
<dbReference type="Pfam" id="PF21089">
    <property type="entry name" value="PKS_DH_N"/>
    <property type="match status" value="1"/>
</dbReference>
<keyword evidence="1" id="KW-0596">Phosphopantetheine</keyword>
<dbReference type="PANTHER" id="PTHR43775:SF50">
    <property type="entry name" value="HIGHLY REDUCING POLYKETIDE SYNTHASE SRDA"/>
    <property type="match status" value="1"/>
</dbReference>
<dbReference type="Gene3D" id="3.90.180.10">
    <property type="entry name" value="Medium-chain alcohol dehydrogenases, catalytic domain"/>
    <property type="match status" value="1"/>
</dbReference>
<dbReference type="SMART" id="SM00825">
    <property type="entry name" value="PKS_KS"/>
    <property type="match status" value="1"/>
</dbReference>
<dbReference type="CDD" id="cd05195">
    <property type="entry name" value="enoyl_red"/>
    <property type="match status" value="1"/>
</dbReference>
<dbReference type="GO" id="GO:0004312">
    <property type="term" value="F:fatty acid synthase activity"/>
    <property type="evidence" value="ECO:0007669"/>
    <property type="project" value="TreeGrafter"/>
</dbReference>
<evidence type="ECO:0000256" key="2">
    <source>
        <dbReference type="ARBA" id="ARBA00022553"/>
    </source>
</evidence>
<dbReference type="InterPro" id="IPR049552">
    <property type="entry name" value="PKS_DH_N"/>
</dbReference>
<dbReference type="InterPro" id="IPR049900">
    <property type="entry name" value="PKS_mFAS_DH"/>
</dbReference>
<dbReference type="InterPro" id="IPR001227">
    <property type="entry name" value="Ac_transferase_dom_sf"/>
</dbReference>
<dbReference type="SUPFAM" id="SSF50129">
    <property type="entry name" value="GroES-like"/>
    <property type="match status" value="1"/>
</dbReference>
<dbReference type="SUPFAM" id="SSF55048">
    <property type="entry name" value="Probable ACP-binding domain of malonyl-CoA ACP transacylase"/>
    <property type="match status" value="1"/>
</dbReference>
<dbReference type="Pfam" id="PF13602">
    <property type="entry name" value="ADH_zinc_N_2"/>
    <property type="match status" value="1"/>
</dbReference>
<evidence type="ECO:0000256" key="7">
    <source>
        <dbReference type="PROSITE-ProRule" id="PRU01363"/>
    </source>
</evidence>
<gene>
    <name evidence="10" type="ORF">SLS53_003064</name>
</gene>
<dbReference type="EMBL" id="JAJSPL020000008">
    <property type="protein sequence ID" value="KAK7745564.1"/>
    <property type="molecule type" value="Genomic_DNA"/>
</dbReference>
<name>A0AAN9YJV3_9PEZI</name>
<dbReference type="InterPro" id="IPR016036">
    <property type="entry name" value="Malonyl_transacylase_ACP-bd"/>
</dbReference>
<dbReference type="FunFam" id="3.40.50.720:FF:000209">
    <property type="entry name" value="Polyketide synthase Pks12"/>
    <property type="match status" value="1"/>
</dbReference>
<dbReference type="InterPro" id="IPR020843">
    <property type="entry name" value="ER"/>
</dbReference>
<dbReference type="SMART" id="SM00822">
    <property type="entry name" value="PKS_KR"/>
    <property type="match status" value="1"/>
</dbReference>
<dbReference type="Pfam" id="PF08240">
    <property type="entry name" value="ADH_N"/>
    <property type="match status" value="1"/>
</dbReference>
<dbReference type="Proteomes" id="UP001320245">
    <property type="component" value="Unassembled WGS sequence"/>
</dbReference>
<protein>
    <submittedName>
        <fullName evidence="10">Type I Iterative PKS</fullName>
    </submittedName>
</protein>
<feature type="region of interest" description="C-terminal hotdog fold" evidence="7">
    <location>
        <begin position="979"/>
        <end position="1133"/>
    </location>
</feature>
<keyword evidence="11" id="KW-1185">Reference proteome</keyword>
<feature type="active site" description="Proton donor; for dehydratase activity" evidence="7">
    <location>
        <position position="1044"/>
    </location>
</feature>
<dbReference type="InterPro" id="IPR016039">
    <property type="entry name" value="Thiolase-like"/>
</dbReference>
<evidence type="ECO:0000256" key="3">
    <source>
        <dbReference type="ARBA" id="ARBA00022679"/>
    </source>
</evidence>
<evidence type="ECO:0000259" key="9">
    <source>
        <dbReference type="PROSITE" id="PS52019"/>
    </source>
</evidence>
<dbReference type="GO" id="GO:0016491">
    <property type="term" value="F:oxidoreductase activity"/>
    <property type="evidence" value="ECO:0007669"/>
    <property type="project" value="UniProtKB-KW"/>
</dbReference>
<dbReference type="PROSITE" id="PS52019">
    <property type="entry name" value="PKS_MFAS_DH"/>
    <property type="match status" value="1"/>
</dbReference>
<dbReference type="CDD" id="cd00833">
    <property type="entry name" value="PKS"/>
    <property type="match status" value="1"/>
</dbReference>
<dbReference type="GO" id="GO:1901336">
    <property type="term" value="P:lactone biosynthetic process"/>
    <property type="evidence" value="ECO:0007669"/>
    <property type="project" value="UniProtKB-ARBA"/>
</dbReference>
<dbReference type="SMART" id="SM00826">
    <property type="entry name" value="PKS_DH"/>
    <property type="match status" value="1"/>
</dbReference>
<dbReference type="Pfam" id="PF08659">
    <property type="entry name" value="KR"/>
    <property type="match status" value="1"/>
</dbReference>
<dbReference type="InterPro" id="IPR013154">
    <property type="entry name" value="ADH-like_N"/>
</dbReference>
<dbReference type="Gene3D" id="3.40.366.10">
    <property type="entry name" value="Malonyl-Coenzyme A Acyl Carrier Protein, domain 2"/>
    <property type="match status" value="1"/>
</dbReference>
<evidence type="ECO:0000256" key="5">
    <source>
        <dbReference type="ARBA" id="ARBA00023268"/>
    </source>
</evidence>
<comment type="caution">
    <text evidence="10">The sequence shown here is derived from an EMBL/GenBank/DDBJ whole genome shotgun (WGS) entry which is preliminary data.</text>
</comment>
<dbReference type="Gene3D" id="3.40.50.720">
    <property type="entry name" value="NAD(P)-binding Rossmann-like Domain"/>
    <property type="match status" value="2"/>
</dbReference>
<dbReference type="SUPFAM" id="SSF47336">
    <property type="entry name" value="ACP-like"/>
    <property type="match status" value="1"/>
</dbReference>
<dbReference type="Gene3D" id="3.40.47.10">
    <property type="match status" value="2"/>
</dbReference>
<dbReference type="SUPFAM" id="SSF53901">
    <property type="entry name" value="Thiolase-like"/>
    <property type="match status" value="2"/>
</dbReference>
<dbReference type="Pfam" id="PF02801">
    <property type="entry name" value="Ketoacyl-synt_C"/>
    <property type="match status" value="1"/>
</dbReference>
<dbReference type="PANTHER" id="PTHR43775">
    <property type="entry name" value="FATTY ACID SYNTHASE"/>
    <property type="match status" value="1"/>
</dbReference>
<reference evidence="10 11" key="1">
    <citation type="journal article" date="2023" name="PLoS ONE">
        <title>Cytospora paraplurivora sp. nov. isolated from orchards with fruit tree decline syndrome in Ontario, Canada.</title>
        <authorList>
            <person name="Ilyukhin E."/>
            <person name="Nguyen H.D.T."/>
            <person name="Castle A.J."/>
            <person name="Ellouze W."/>
        </authorList>
    </citation>
    <scope>NUCLEOTIDE SEQUENCE [LARGE SCALE GENOMIC DNA]</scope>
    <source>
        <strain evidence="10 11">FDS-564</strain>
    </source>
</reference>
<dbReference type="Pfam" id="PF23114">
    <property type="entry name" value="NAD-bd_HRPKS_sdrA"/>
    <property type="match status" value="1"/>
</dbReference>
<keyword evidence="5" id="KW-0511">Multifunctional enzyme</keyword>
<feature type="domain" description="PKS/mFAS DH" evidence="9">
    <location>
        <begin position="828"/>
        <end position="1133"/>
    </location>
</feature>
<accession>A0AAN9YJV3</accession>
<dbReference type="Gene3D" id="1.10.1200.10">
    <property type="entry name" value="ACP-like"/>
    <property type="match status" value="1"/>
</dbReference>
<dbReference type="Pfam" id="PF00109">
    <property type="entry name" value="ketoacyl-synt"/>
    <property type="match status" value="1"/>
</dbReference>
<evidence type="ECO:0000256" key="4">
    <source>
        <dbReference type="ARBA" id="ARBA00023002"/>
    </source>
</evidence>
<dbReference type="SUPFAM" id="SSF52151">
    <property type="entry name" value="FabD/lysophospholipase-like"/>
    <property type="match status" value="1"/>
</dbReference>
<dbReference type="Gene3D" id="3.30.70.3290">
    <property type="match status" value="1"/>
</dbReference>
<dbReference type="InterPro" id="IPR020841">
    <property type="entry name" value="PKS_Beta-ketoAc_synthase_dom"/>
</dbReference>
<dbReference type="InterPro" id="IPR036736">
    <property type="entry name" value="ACP-like_sf"/>
</dbReference>
<keyword evidence="2" id="KW-0597">Phosphoprotein</keyword>
<feature type="active site" description="Proton acceptor; for dehydratase activity" evidence="7">
    <location>
        <position position="860"/>
    </location>
</feature>
<dbReference type="Pfam" id="PF14765">
    <property type="entry name" value="PS-DH"/>
    <property type="match status" value="1"/>
</dbReference>
<keyword evidence="3" id="KW-0808">Transferase</keyword>
<dbReference type="InterPro" id="IPR032821">
    <property type="entry name" value="PKS_assoc"/>
</dbReference>
<dbReference type="InterPro" id="IPR020807">
    <property type="entry name" value="PKS_DH"/>
</dbReference>
<dbReference type="InterPro" id="IPR014030">
    <property type="entry name" value="Ketoacyl_synth_N"/>
</dbReference>
<evidence type="ECO:0000259" key="8">
    <source>
        <dbReference type="PROSITE" id="PS52004"/>
    </source>
</evidence>
<dbReference type="InterPro" id="IPR013968">
    <property type="entry name" value="PKS_KR"/>
</dbReference>
<dbReference type="Pfam" id="PF00698">
    <property type="entry name" value="Acyl_transf_1"/>
    <property type="match status" value="1"/>
</dbReference>
<dbReference type="GO" id="GO:0006633">
    <property type="term" value="P:fatty acid biosynthetic process"/>
    <property type="evidence" value="ECO:0007669"/>
    <property type="project" value="TreeGrafter"/>
</dbReference>
<dbReference type="InterPro" id="IPR016035">
    <property type="entry name" value="Acyl_Trfase/lysoPLipase"/>
</dbReference>
<dbReference type="InterPro" id="IPR056501">
    <property type="entry name" value="NAD-bd_HRPKS_sdrA"/>
</dbReference>
<feature type="region of interest" description="N-terminal hotdog fold" evidence="7">
    <location>
        <begin position="828"/>
        <end position="967"/>
    </location>
</feature>
<dbReference type="SMART" id="SM00829">
    <property type="entry name" value="PKS_ER"/>
    <property type="match status" value="1"/>
</dbReference>
<keyword evidence="6" id="KW-0012">Acyltransferase</keyword>
<evidence type="ECO:0000256" key="1">
    <source>
        <dbReference type="ARBA" id="ARBA00022450"/>
    </source>
</evidence>
<dbReference type="Gene3D" id="3.10.129.110">
    <property type="entry name" value="Polyketide synthase dehydratase"/>
    <property type="match status" value="1"/>
</dbReference>
<evidence type="ECO:0000313" key="11">
    <source>
        <dbReference type="Proteomes" id="UP001320245"/>
    </source>
</evidence>
<dbReference type="Pfam" id="PF16197">
    <property type="entry name" value="KAsynt_C_assoc"/>
    <property type="match status" value="1"/>
</dbReference>
<evidence type="ECO:0000313" key="10">
    <source>
        <dbReference type="EMBL" id="KAK7745564.1"/>
    </source>
</evidence>
<dbReference type="PROSITE" id="PS52004">
    <property type="entry name" value="KS3_2"/>
    <property type="match status" value="1"/>
</dbReference>
<dbReference type="InterPro" id="IPR014031">
    <property type="entry name" value="Ketoacyl_synth_C"/>
</dbReference>